<proteinExistence type="predicted"/>
<protein>
    <submittedName>
        <fullName evidence="1">Uncharacterized protein</fullName>
    </submittedName>
</protein>
<dbReference type="AlphaFoldDB" id="A0A0F9CRN1"/>
<evidence type="ECO:0000313" key="1">
    <source>
        <dbReference type="EMBL" id="KKL52088.1"/>
    </source>
</evidence>
<comment type="caution">
    <text evidence="1">The sequence shown here is derived from an EMBL/GenBank/DDBJ whole genome shotgun (WGS) entry which is preliminary data.</text>
</comment>
<organism evidence="1">
    <name type="scientific">marine sediment metagenome</name>
    <dbReference type="NCBI Taxonomy" id="412755"/>
    <lineage>
        <taxon>unclassified sequences</taxon>
        <taxon>metagenomes</taxon>
        <taxon>ecological metagenomes</taxon>
    </lineage>
</organism>
<dbReference type="EMBL" id="LAZR01032014">
    <property type="protein sequence ID" value="KKL52088.1"/>
    <property type="molecule type" value="Genomic_DNA"/>
</dbReference>
<gene>
    <name evidence="1" type="ORF">LCGC14_2288980</name>
</gene>
<name>A0A0F9CRN1_9ZZZZ</name>
<sequence length="272" mass="32548">MLRVKDWKFPTTHRSGWILYRLLQLRFAHKDQILKLFFPQESKAQLFTYHISKMVEQGLLAKEDNMYWVTSLGRQILLFMKDNPDVPKEKLYADVFNQINKNEIEDTPNKGNPGAEAWLHRRMIAETLIHFFGTGYDKTDSKIELKVKDLPDIKPDNTIISDRALGFIECENKTNLKETRDKIIRYTRYYFSGDFHSQFNKEYARVFMVVNDQKKLDDLVKFVMEITFKKVGFKEPIHQSNDYVGRNLFRFSLLDINEPEFRWWKAVEWTRN</sequence>
<reference evidence="1" key="1">
    <citation type="journal article" date="2015" name="Nature">
        <title>Complex archaea that bridge the gap between prokaryotes and eukaryotes.</title>
        <authorList>
            <person name="Spang A."/>
            <person name="Saw J.H."/>
            <person name="Jorgensen S.L."/>
            <person name="Zaremba-Niedzwiedzka K."/>
            <person name="Martijn J."/>
            <person name="Lind A.E."/>
            <person name="van Eijk R."/>
            <person name="Schleper C."/>
            <person name="Guy L."/>
            <person name="Ettema T.J."/>
        </authorList>
    </citation>
    <scope>NUCLEOTIDE SEQUENCE</scope>
</reference>
<accession>A0A0F9CRN1</accession>